<dbReference type="OrthoDB" id="455474at2"/>
<protein>
    <recommendedName>
        <fullName evidence="3">D-glycerate 3-kinase</fullName>
    </recommendedName>
</protein>
<dbReference type="PANTHER" id="PTHR10285">
    <property type="entry name" value="URIDINE KINASE"/>
    <property type="match status" value="1"/>
</dbReference>
<dbReference type="Gene3D" id="3.40.50.300">
    <property type="entry name" value="P-loop containing nucleotide triphosphate hydrolases"/>
    <property type="match status" value="1"/>
</dbReference>
<keyword evidence="2" id="KW-1185">Reference proteome</keyword>
<evidence type="ECO:0008006" key="3">
    <source>
        <dbReference type="Google" id="ProtNLM"/>
    </source>
</evidence>
<comment type="caution">
    <text evidence="1">The sequence shown here is derived from an EMBL/GenBank/DDBJ whole genome shotgun (WGS) entry which is preliminary data.</text>
</comment>
<proteinExistence type="predicted"/>
<dbReference type="EMBL" id="SMSE01000001">
    <property type="protein sequence ID" value="TDG15145.1"/>
    <property type="molecule type" value="Genomic_DNA"/>
</dbReference>
<sequence length="298" mass="33762">MGEQLPDWQSKVLKDNQLSAQYLVGARKWYNPVADLLAEHQNSAGRALLVAVNGSQGSGKSTLCDYLCAYLEAEHQLSCLALSLDDFYLTAPQRRQLAIDVHPLFATRGVPGTHDMGLLSRTLDSLLAGEATRIPRFDKAIDDRVPEADWEQVEAGVQIVLLEGWCLGASSQPIDALVTPVNSLESLEDEDGRWRNYVNAVLSEKFSPLYQRVDEWLMLQAPSFDCVFRWRLEQEQKLARRRQGEGLMDEAQIGRFIQHYQRLTEHCLQCLPPRVNHLFRLDVDRTVQSYSLNPGVRV</sequence>
<accession>A0A4V6PIY6</accession>
<evidence type="ECO:0000313" key="2">
    <source>
        <dbReference type="Proteomes" id="UP000295554"/>
    </source>
</evidence>
<dbReference type="Proteomes" id="UP000295554">
    <property type="component" value="Unassembled WGS sequence"/>
</dbReference>
<dbReference type="SUPFAM" id="SSF52540">
    <property type="entry name" value="P-loop containing nucleoside triphosphate hydrolases"/>
    <property type="match status" value="1"/>
</dbReference>
<gene>
    <name evidence="1" type="ORF">E2F43_02610</name>
</gene>
<name>A0A4V6PIY6_9GAMM</name>
<reference evidence="1 2" key="1">
    <citation type="submission" date="2019-03" db="EMBL/GenBank/DDBJ databases">
        <title>Seongchinamella monodicae gen. nov., sp. nov., a novel member of the Gammaproteobacteria isolated from a tidal mudflat of beach.</title>
        <authorList>
            <person name="Yang H.G."/>
            <person name="Kang J.W."/>
            <person name="Lee S.D."/>
        </authorList>
    </citation>
    <scope>NUCLEOTIDE SEQUENCE [LARGE SCALE GENOMIC DNA]</scope>
    <source>
        <strain evidence="1 2">GH4-78</strain>
    </source>
</reference>
<dbReference type="InterPro" id="IPR027417">
    <property type="entry name" value="P-loop_NTPase"/>
</dbReference>
<evidence type="ECO:0000313" key="1">
    <source>
        <dbReference type="EMBL" id="TDG15145.1"/>
    </source>
</evidence>
<organism evidence="1 2">
    <name type="scientific">Seongchinamella unica</name>
    <dbReference type="NCBI Taxonomy" id="2547392"/>
    <lineage>
        <taxon>Bacteria</taxon>
        <taxon>Pseudomonadati</taxon>
        <taxon>Pseudomonadota</taxon>
        <taxon>Gammaproteobacteria</taxon>
        <taxon>Cellvibrionales</taxon>
        <taxon>Halieaceae</taxon>
        <taxon>Seongchinamella</taxon>
    </lineage>
</organism>
<dbReference type="RefSeq" id="WP_133209307.1">
    <property type="nucleotide sequence ID" value="NZ_SMSE01000001.1"/>
</dbReference>
<dbReference type="AlphaFoldDB" id="A0A4V6PIY6"/>